<accession>W9RCE4</accession>
<proteinExistence type="predicted"/>
<dbReference type="Proteomes" id="UP000030645">
    <property type="component" value="Unassembled WGS sequence"/>
</dbReference>
<evidence type="ECO:0000313" key="2">
    <source>
        <dbReference type="Proteomes" id="UP000030645"/>
    </source>
</evidence>
<sequence>MEVELKYYELELGEAKELLKKDLKLSEPCTDAADIAQGSPPLPRAVYGGRYRCCHRPWRGLPLLSPSMEGITTASHDCFDDVLPAHLKKLKVAIDVKL</sequence>
<evidence type="ECO:0000313" key="1">
    <source>
        <dbReference type="EMBL" id="EXB50846.1"/>
    </source>
</evidence>
<organism evidence="1 2">
    <name type="scientific">Morus notabilis</name>
    <dbReference type="NCBI Taxonomy" id="981085"/>
    <lineage>
        <taxon>Eukaryota</taxon>
        <taxon>Viridiplantae</taxon>
        <taxon>Streptophyta</taxon>
        <taxon>Embryophyta</taxon>
        <taxon>Tracheophyta</taxon>
        <taxon>Spermatophyta</taxon>
        <taxon>Magnoliopsida</taxon>
        <taxon>eudicotyledons</taxon>
        <taxon>Gunneridae</taxon>
        <taxon>Pentapetalae</taxon>
        <taxon>rosids</taxon>
        <taxon>fabids</taxon>
        <taxon>Rosales</taxon>
        <taxon>Moraceae</taxon>
        <taxon>Moreae</taxon>
        <taxon>Morus</taxon>
    </lineage>
</organism>
<protein>
    <submittedName>
        <fullName evidence="1">Uncharacterized protein</fullName>
    </submittedName>
</protein>
<name>W9RCE4_9ROSA</name>
<dbReference type="AlphaFoldDB" id="W9RCE4"/>
<dbReference type="EMBL" id="KE344016">
    <property type="protein sequence ID" value="EXB50846.1"/>
    <property type="molecule type" value="Genomic_DNA"/>
</dbReference>
<keyword evidence="2" id="KW-1185">Reference proteome</keyword>
<gene>
    <name evidence="1" type="ORF">L484_005546</name>
</gene>
<reference evidence="2" key="1">
    <citation type="submission" date="2013-01" db="EMBL/GenBank/DDBJ databases">
        <title>Draft Genome Sequence of a Mulberry Tree, Morus notabilis C.K. Schneid.</title>
        <authorList>
            <person name="He N."/>
            <person name="Zhao S."/>
        </authorList>
    </citation>
    <scope>NUCLEOTIDE SEQUENCE</scope>
</reference>